<comment type="caution">
    <text evidence="1">The sequence shown here is derived from an EMBL/GenBank/DDBJ whole genome shotgun (WGS) entry which is preliminary data.</text>
</comment>
<reference evidence="1 2" key="1">
    <citation type="submission" date="2015-10" db="EMBL/GenBank/DDBJ databases">
        <title>Draft genome sequence of Novosphingobium fuchskuhlense DSM 25065 isolated from a surface water sample of the southwest basin of Lake Grosse Fuchskuhle.</title>
        <authorList>
            <person name="Ruckert C."/>
            <person name="Winkler A."/>
            <person name="Glaeser J."/>
            <person name="Grossart H.-P."/>
            <person name="Kalinowski J."/>
            <person name="Glaeser S."/>
        </authorList>
    </citation>
    <scope>NUCLEOTIDE SEQUENCE [LARGE SCALE GENOMIC DNA]</scope>
    <source>
        <strain evidence="1 2">FNE08-7</strain>
    </source>
</reference>
<gene>
    <name evidence="1" type="ORF">AQZ52_01575</name>
</gene>
<name>A0A124JWU1_9SPHN</name>
<dbReference type="Proteomes" id="UP000058012">
    <property type="component" value="Unassembled WGS sequence"/>
</dbReference>
<organism evidence="1 2">
    <name type="scientific">Novosphingobium fuchskuhlense</name>
    <dbReference type="NCBI Taxonomy" id="1117702"/>
    <lineage>
        <taxon>Bacteria</taxon>
        <taxon>Pseudomonadati</taxon>
        <taxon>Pseudomonadota</taxon>
        <taxon>Alphaproteobacteria</taxon>
        <taxon>Sphingomonadales</taxon>
        <taxon>Sphingomonadaceae</taxon>
        <taxon>Novosphingobium</taxon>
    </lineage>
</organism>
<keyword evidence="2" id="KW-1185">Reference proteome</keyword>
<evidence type="ECO:0000313" key="2">
    <source>
        <dbReference type="Proteomes" id="UP000058012"/>
    </source>
</evidence>
<evidence type="ECO:0000313" key="1">
    <source>
        <dbReference type="EMBL" id="KUR73684.1"/>
    </source>
</evidence>
<proteinExistence type="predicted"/>
<dbReference type="AlphaFoldDB" id="A0A124JWU1"/>
<dbReference type="RefSeq" id="WP_067906200.1">
    <property type="nucleotide sequence ID" value="NZ_KQ954244.1"/>
</dbReference>
<protein>
    <submittedName>
        <fullName evidence="1">Uncharacterized protein</fullName>
    </submittedName>
</protein>
<dbReference type="EMBL" id="LLZS01000001">
    <property type="protein sequence ID" value="KUR73684.1"/>
    <property type="molecule type" value="Genomic_DNA"/>
</dbReference>
<dbReference type="OrthoDB" id="7502877at2"/>
<accession>A0A124JWU1</accession>
<sequence>MTQIYWLDQALQGGDYQIGAQRLDAILRQAPLTEERDRFVSAIAATPEGRAALADRLKLAPIWAKPLMSEVWHLPADQVLQRVDLMRRTGKGVWACADSEKISQRLIDLGLIDEAQSVWRLNCGTSHSLVYDGSFEHFDTLKTTTAFDWQLFNRGDANISIAQDPSGNRSLALEVTASITLPIVRQFVVLKPGRYRLVWHTPDTPQSQTKGLRVSLTCKSDLSFALGGMVIAGESDAWYQDFSIGNDCAGRQLIFWLAPHLPVHLDDVSLDAIG</sequence>